<dbReference type="Proteomes" id="UP001054252">
    <property type="component" value="Unassembled WGS sequence"/>
</dbReference>
<evidence type="ECO:0000313" key="3">
    <source>
        <dbReference type="EMBL" id="GKU87869.1"/>
    </source>
</evidence>
<dbReference type="Pfam" id="PF16594">
    <property type="entry name" value="ATP-synt_Z"/>
    <property type="match status" value="1"/>
</dbReference>
<dbReference type="PANTHER" id="PTHR35165">
    <property type="entry name" value="OS08G0113900 PROTEIN"/>
    <property type="match status" value="1"/>
</dbReference>
<feature type="transmembrane region" description="Helical" evidence="2">
    <location>
        <begin position="29"/>
        <end position="49"/>
    </location>
</feature>
<dbReference type="AlphaFoldDB" id="A0AAV5HQH7"/>
<evidence type="ECO:0000256" key="1">
    <source>
        <dbReference type="SAM" id="MobiDB-lite"/>
    </source>
</evidence>
<keyword evidence="2" id="KW-0472">Membrane</keyword>
<reference evidence="3 4" key="1">
    <citation type="journal article" date="2021" name="Commun. Biol.">
        <title>The genome of Shorea leprosula (Dipterocarpaceae) highlights the ecological relevance of drought in aseasonal tropical rainforests.</title>
        <authorList>
            <person name="Ng K.K.S."/>
            <person name="Kobayashi M.J."/>
            <person name="Fawcett J.A."/>
            <person name="Hatakeyama M."/>
            <person name="Paape T."/>
            <person name="Ng C.H."/>
            <person name="Ang C.C."/>
            <person name="Tnah L.H."/>
            <person name="Lee C.T."/>
            <person name="Nishiyama T."/>
            <person name="Sese J."/>
            <person name="O'Brien M.J."/>
            <person name="Copetti D."/>
            <person name="Mohd Noor M.I."/>
            <person name="Ong R.C."/>
            <person name="Putra M."/>
            <person name="Sireger I.Z."/>
            <person name="Indrioko S."/>
            <person name="Kosugi Y."/>
            <person name="Izuno A."/>
            <person name="Isagi Y."/>
            <person name="Lee S.L."/>
            <person name="Shimizu K.K."/>
        </authorList>
    </citation>
    <scope>NUCLEOTIDE SEQUENCE [LARGE SCALE GENOMIC DNA]</scope>
    <source>
        <strain evidence="3">214</strain>
    </source>
</reference>
<accession>A0AAV5HQH7</accession>
<keyword evidence="2" id="KW-0812">Transmembrane</keyword>
<feature type="compositionally biased region" description="Basic and acidic residues" evidence="1">
    <location>
        <begin position="1"/>
        <end position="14"/>
    </location>
</feature>
<evidence type="ECO:0000313" key="4">
    <source>
        <dbReference type="Proteomes" id="UP001054252"/>
    </source>
</evidence>
<comment type="caution">
    <text evidence="3">The sequence shown here is derived from an EMBL/GenBank/DDBJ whole genome shotgun (WGS) entry which is preliminary data.</text>
</comment>
<sequence length="110" mass="12346">MGWGNKEKRNEKIVTDSSGEGAGRSVKRYAAFFWSFLVSAAGGMMLGWWEYEFHPSNGQLWMVPCGLILFFTPVFICFAVLVSDACSTSEDPRRPVKQSEDLVQDPERGC</sequence>
<feature type="compositionally biased region" description="Basic and acidic residues" evidence="1">
    <location>
        <begin position="90"/>
        <end position="110"/>
    </location>
</feature>
<gene>
    <name evidence="3" type="ORF">SLEP1_g2201</name>
</gene>
<name>A0AAV5HQH7_9ROSI</name>
<organism evidence="3 4">
    <name type="scientific">Rubroshorea leprosula</name>
    <dbReference type="NCBI Taxonomy" id="152421"/>
    <lineage>
        <taxon>Eukaryota</taxon>
        <taxon>Viridiplantae</taxon>
        <taxon>Streptophyta</taxon>
        <taxon>Embryophyta</taxon>
        <taxon>Tracheophyta</taxon>
        <taxon>Spermatophyta</taxon>
        <taxon>Magnoliopsida</taxon>
        <taxon>eudicotyledons</taxon>
        <taxon>Gunneridae</taxon>
        <taxon>Pentapetalae</taxon>
        <taxon>rosids</taxon>
        <taxon>malvids</taxon>
        <taxon>Malvales</taxon>
        <taxon>Dipterocarpaceae</taxon>
        <taxon>Rubroshorea</taxon>
    </lineage>
</organism>
<feature type="region of interest" description="Disordered" evidence="1">
    <location>
        <begin position="1"/>
        <end position="21"/>
    </location>
</feature>
<keyword evidence="2" id="KW-1133">Transmembrane helix</keyword>
<feature type="transmembrane region" description="Helical" evidence="2">
    <location>
        <begin position="61"/>
        <end position="83"/>
    </location>
</feature>
<feature type="region of interest" description="Disordered" evidence="1">
    <location>
        <begin position="87"/>
        <end position="110"/>
    </location>
</feature>
<dbReference type="InterPro" id="IPR032238">
    <property type="entry name" value="ATP-synth_Z"/>
</dbReference>
<protein>
    <submittedName>
        <fullName evidence="3">Uncharacterized protein</fullName>
    </submittedName>
</protein>
<dbReference type="EMBL" id="BPVZ01000002">
    <property type="protein sequence ID" value="GKU87869.1"/>
    <property type="molecule type" value="Genomic_DNA"/>
</dbReference>
<evidence type="ECO:0000256" key="2">
    <source>
        <dbReference type="SAM" id="Phobius"/>
    </source>
</evidence>
<dbReference type="PANTHER" id="PTHR35165:SF1">
    <property type="entry name" value="OS04G0577375 PROTEIN"/>
    <property type="match status" value="1"/>
</dbReference>
<proteinExistence type="predicted"/>
<keyword evidence="4" id="KW-1185">Reference proteome</keyword>